<keyword evidence="1" id="KW-1133">Transmembrane helix</keyword>
<sequence>MNMASALSGVTVKIYVNDICTISDGPMRHGISRTVLFTLIGAVAIGQGSVISAGASALTRSPASHIRRARLAQSDRASDFYGGVTDLKYHLKAASSTLAYWGLRSLR</sequence>
<organism evidence="2 3">
    <name type="scientific">Armillaria luteobubalina</name>
    <dbReference type="NCBI Taxonomy" id="153913"/>
    <lineage>
        <taxon>Eukaryota</taxon>
        <taxon>Fungi</taxon>
        <taxon>Dikarya</taxon>
        <taxon>Basidiomycota</taxon>
        <taxon>Agaricomycotina</taxon>
        <taxon>Agaricomycetes</taxon>
        <taxon>Agaricomycetidae</taxon>
        <taxon>Agaricales</taxon>
        <taxon>Marasmiineae</taxon>
        <taxon>Physalacriaceae</taxon>
        <taxon>Armillaria</taxon>
    </lineage>
</organism>
<keyword evidence="3" id="KW-1185">Reference proteome</keyword>
<accession>A0AA39QN30</accession>
<dbReference type="AlphaFoldDB" id="A0AA39QN30"/>
<protein>
    <submittedName>
        <fullName evidence="2">Uncharacterized protein</fullName>
    </submittedName>
</protein>
<reference evidence="2" key="1">
    <citation type="submission" date="2023-06" db="EMBL/GenBank/DDBJ databases">
        <authorList>
            <consortium name="Lawrence Berkeley National Laboratory"/>
            <person name="Ahrendt S."/>
            <person name="Sahu N."/>
            <person name="Indic B."/>
            <person name="Wong-Bajracharya J."/>
            <person name="Merenyi Z."/>
            <person name="Ke H.-M."/>
            <person name="Monk M."/>
            <person name="Kocsube S."/>
            <person name="Drula E."/>
            <person name="Lipzen A."/>
            <person name="Balint B."/>
            <person name="Henrissat B."/>
            <person name="Andreopoulos B."/>
            <person name="Martin F.M."/>
            <person name="Harder C.B."/>
            <person name="Rigling D."/>
            <person name="Ford K.L."/>
            <person name="Foster G.D."/>
            <person name="Pangilinan J."/>
            <person name="Papanicolaou A."/>
            <person name="Barry K."/>
            <person name="LaButti K."/>
            <person name="Viragh M."/>
            <person name="Koriabine M."/>
            <person name="Yan M."/>
            <person name="Riley R."/>
            <person name="Champramary S."/>
            <person name="Plett K.L."/>
            <person name="Tsai I.J."/>
            <person name="Slot J."/>
            <person name="Sipos G."/>
            <person name="Plett J."/>
            <person name="Nagy L.G."/>
            <person name="Grigoriev I.V."/>
        </authorList>
    </citation>
    <scope>NUCLEOTIDE SEQUENCE</scope>
    <source>
        <strain evidence="2">HWK02</strain>
    </source>
</reference>
<feature type="transmembrane region" description="Helical" evidence="1">
    <location>
        <begin position="35"/>
        <end position="58"/>
    </location>
</feature>
<evidence type="ECO:0000313" key="2">
    <source>
        <dbReference type="EMBL" id="KAK0505987.1"/>
    </source>
</evidence>
<comment type="caution">
    <text evidence="2">The sequence shown here is derived from an EMBL/GenBank/DDBJ whole genome shotgun (WGS) entry which is preliminary data.</text>
</comment>
<dbReference type="EMBL" id="JAUEPU010000001">
    <property type="protein sequence ID" value="KAK0505987.1"/>
    <property type="molecule type" value="Genomic_DNA"/>
</dbReference>
<proteinExistence type="predicted"/>
<dbReference type="Proteomes" id="UP001175228">
    <property type="component" value="Unassembled WGS sequence"/>
</dbReference>
<gene>
    <name evidence="2" type="ORF">EDD18DRAFT_1097413</name>
</gene>
<evidence type="ECO:0000256" key="1">
    <source>
        <dbReference type="SAM" id="Phobius"/>
    </source>
</evidence>
<keyword evidence="1" id="KW-0812">Transmembrane</keyword>
<evidence type="ECO:0000313" key="3">
    <source>
        <dbReference type="Proteomes" id="UP001175228"/>
    </source>
</evidence>
<keyword evidence="1" id="KW-0472">Membrane</keyword>
<name>A0AA39QN30_9AGAR</name>